<dbReference type="Pfam" id="PF12668">
    <property type="entry name" value="DUF3791"/>
    <property type="match status" value="1"/>
</dbReference>
<organism evidence="1 2">
    <name type="scientific">Blautia stercoris</name>
    <dbReference type="NCBI Taxonomy" id="871664"/>
    <lineage>
        <taxon>Bacteria</taxon>
        <taxon>Bacillati</taxon>
        <taxon>Bacillota</taxon>
        <taxon>Clostridia</taxon>
        <taxon>Lachnospirales</taxon>
        <taxon>Lachnospiraceae</taxon>
        <taxon>Blautia</taxon>
    </lineage>
</organism>
<dbReference type="Pfam" id="PF13151">
    <property type="entry name" value="DUF3990"/>
    <property type="match status" value="1"/>
</dbReference>
<name>A0ABR7PCG9_9FIRM</name>
<dbReference type="InterPro" id="IPR025051">
    <property type="entry name" value="DUF3990"/>
</dbReference>
<dbReference type="InterPro" id="IPR024269">
    <property type="entry name" value="DUF3791"/>
</dbReference>
<protein>
    <submittedName>
        <fullName evidence="1">DUF3990 domain-containing protein</fullName>
    </submittedName>
</protein>
<gene>
    <name evidence="1" type="ORF">H8712_10405</name>
</gene>
<proteinExistence type="predicted"/>
<evidence type="ECO:0000313" key="2">
    <source>
        <dbReference type="Proteomes" id="UP000661649"/>
    </source>
</evidence>
<comment type="caution">
    <text evidence="1">The sequence shown here is derived from an EMBL/GenBank/DDBJ whole genome shotgun (WGS) entry which is preliminary data.</text>
</comment>
<reference evidence="1 2" key="1">
    <citation type="submission" date="2020-08" db="EMBL/GenBank/DDBJ databases">
        <title>Genome public.</title>
        <authorList>
            <person name="Liu C."/>
            <person name="Sun Q."/>
        </authorList>
    </citation>
    <scope>NUCLEOTIDE SEQUENCE [LARGE SCALE GENOMIC DNA]</scope>
    <source>
        <strain evidence="1 2">3_YM_SP_D4_24.mj</strain>
    </source>
</reference>
<evidence type="ECO:0000313" key="1">
    <source>
        <dbReference type="EMBL" id="MBC8629013.1"/>
    </source>
</evidence>
<keyword evidence="2" id="KW-1185">Reference proteome</keyword>
<dbReference type="Proteomes" id="UP000661649">
    <property type="component" value="Unassembled WGS sequence"/>
</dbReference>
<sequence length="233" mass="27576">MSVQTDCEMLSIQAMEAYARKYHVSGNDVVELFHENQVFEKMMIQHEYLHQISFEEVLEYVEKIIMEGSKELVVYHGSCYEFENIDLNKSHNRRDFGKGFYTTILQSQSKEWGYRLSLREKKKKYFVYEYLFEENPILSVKRFDALSGEWLEFIKDNRSKGGLQHNYDVVIGPVADDNTMETVQLYIANILTASEAVERLRYNKVNNQVSFHTEKALQYLQLVRRTSYARNDL</sequence>
<dbReference type="RefSeq" id="WP_117457121.1">
    <property type="nucleotide sequence ID" value="NZ_JACRTP010000004.1"/>
</dbReference>
<dbReference type="EMBL" id="JACRTP010000004">
    <property type="protein sequence ID" value="MBC8629013.1"/>
    <property type="molecule type" value="Genomic_DNA"/>
</dbReference>
<accession>A0ABR7PCG9</accession>